<comment type="caution">
    <text evidence="1">The sequence shown here is derived from an EMBL/GenBank/DDBJ whole genome shotgun (WGS) entry which is preliminary data.</text>
</comment>
<accession>A0A372EFA4</accession>
<dbReference type="EMBL" id="QVLS01000013">
    <property type="protein sequence ID" value="RFP77088.1"/>
    <property type="molecule type" value="Genomic_DNA"/>
</dbReference>
<dbReference type="RefSeq" id="WP_116960636.1">
    <property type="nucleotide sequence ID" value="NZ_QVLS01000013.1"/>
</dbReference>
<dbReference type="Proteomes" id="UP000261931">
    <property type="component" value="Unassembled WGS sequence"/>
</dbReference>
<evidence type="ECO:0000313" key="2">
    <source>
        <dbReference type="Proteomes" id="UP000261931"/>
    </source>
</evidence>
<gene>
    <name evidence="1" type="ORF">DY262_18970</name>
</gene>
<proteinExistence type="predicted"/>
<name>A0A372EFA4_9BURK</name>
<protein>
    <submittedName>
        <fullName evidence="1">Uncharacterized protein</fullName>
    </submittedName>
</protein>
<evidence type="ECO:0000313" key="1">
    <source>
        <dbReference type="EMBL" id="RFP77088.1"/>
    </source>
</evidence>
<dbReference type="AlphaFoldDB" id="A0A372EFA4"/>
<keyword evidence="2" id="KW-1185">Reference proteome</keyword>
<organism evidence="1 2">
    <name type="scientific">Hydrogenophaga borbori</name>
    <dbReference type="NCBI Taxonomy" id="2294117"/>
    <lineage>
        <taxon>Bacteria</taxon>
        <taxon>Pseudomonadati</taxon>
        <taxon>Pseudomonadota</taxon>
        <taxon>Betaproteobacteria</taxon>
        <taxon>Burkholderiales</taxon>
        <taxon>Comamonadaceae</taxon>
        <taxon>Hydrogenophaga</taxon>
    </lineage>
</organism>
<sequence length="172" mass="18371">MHAIAIAHVALKYASTWETPPPTKVFFGERQVLEGKATAFTNGAIEAGIVHSRALLEFMGLKGAGPSTLAVRLNAKKDDVVIENTGLPKLSVESAVRMYAGPPAEAESALAHVIFVANKGLAHTTSAFDRSTGAAHLLEIAFRGIPKLVVEHFYKPLGLKEPTYEITSRPAV</sequence>
<reference evidence="1 2" key="1">
    <citation type="submission" date="2018-08" db="EMBL/GenBank/DDBJ databases">
        <title>Hydrogenophaga sp. LA-38 isolated from sludge.</title>
        <authorList>
            <person name="Im W.-T."/>
        </authorList>
    </citation>
    <scope>NUCLEOTIDE SEQUENCE [LARGE SCALE GENOMIC DNA]</scope>
    <source>
        <strain evidence="1 2">LA-38</strain>
    </source>
</reference>